<feature type="transmembrane region" description="Helical" evidence="1">
    <location>
        <begin position="68"/>
        <end position="101"/>
    </location>
</feature>
<dbReference type="RefSeq" id="WP_148814086.1">
    <property type="nucleotide sequence ID" value="NZ_CP043046.1"/>
</dbReference>
<dbReference type="EMBL" id="CP043046">
    <property type="protein sequence ID" value="QEI05703.1"/>
    <property type="molecule type" value="Genomic_DNA"/>
</dbReference>
<organism evidence="2 3">
    <name type="scientific">Pigmentiphaga aceris</name>
    <dbReference type="NCBI Taxonomy" id="1940612"/>
    <lineage>
        <taxon>Bacteria</taxon>
        <taxon>Pseudomonadati</taxon>
        <taxon>Pseudomonadota</taxon>
        <taxon>Betaproteobacteria</taxon>
        <taxon>Burkholderiales</taxon>
        <taxon>Alcaligenaceae</taxon>
        <taxon>Pigmentiphaga</taxon>
    </lineage>
</organism>
<gene>
    <name evidence="2" type="ORF">FXN63_07495</name>
</gene>
<sequence length="137" mass="14956">MSCPKCNSDDWKSASLVYSEGLTHVSVRATGIASGEPGGGIGTFVASGLNQTHASRLAAPPQRSSLSFFFGILTALSLFLCFAMSWLWLIAVLFCALGMFVYFETESGHDEAHESAMAAWRELRRCERCGTFYKPTE</sequence>
<keyword evidence="1" id="KW-0472">Membrane</keyword>
<dbReference type="AlphaFoldDB" id="A0A5C0AWF1"/>
<evidence type="ECO:0000313" key="3">
    <source>
        <dbReference type="Proteomes" id="UP000325161"/>
    </source>
</evidence>
<keyword evidence="3" id="KW-1185">Reference proteome</keyword>
<dbReference type="KEGG" id="pacr:FXN63_07495"/>
<proteinExistence type="predicted"/>
<keyword evidence="1" id="KW-0812">Transmembrane</keyword>
<evidence type="ECO:0000313" key="2">
    <source>
        <dbReference type="EMBL" id="QEI05703.1"/>
    </source>
</evidence>
<protein>
    <submittedName>
        <fullName evidence="2">Uncharacterized protein</fullName>
    </submittedName>
</protein>
<keyword evidence="1" id="KW-1133">Transmembrane helix</keyword>
<name>A0A5C0AWF1_9BURK</name>
<reference evidence="2 3" key="1">
    <citation type="submission" date="2019-08" db="EMBL/GenBank/DDBJ databases">
        <title>Amphibian skin-associated Pigmentiphaga: genome sequence and occurrence across geography and hosts.</title>
        <authorList>
            <person name="Bletz M.C."/>
            <person name="Bunk B."/>
            <person name="Sproeer C."/>
            <person name="Biwer P."/>
            <person name="Reiter S."/>
            <person name="Rabemananjara F.C.E."/>
            <person name="Schulz S."/>
            <person name="Overmann J."/>
            <person name="Vences M."/>
        </authorList>
    </citation>
    <scope>NUCLEOTIDE SEQUENCE [LARGE SCALE GENOMIC DNA]</scope>
    <source>
        <strain evidence="2 3">Mada1488</strain>
    </source>
</reference>
<accession>A0A5C0AWF1</accession>
<dbReference type="Proteomes" id="UP000325161">
    <property type="component" value="Chromosome"/>
</dbReference>
<evidence type="ECO:0000256" key="1">
    <source>
        <dbReference type="SAM" id="Phobius"/>
    </source>
</evidence>